<comment type="caution">
    <text evidence="1">The sequence shown here is derived from an EMBL/GenBank/DDBJ whole genome shotgun (WGS) entry which is preliminary data.</text>
</comment>
<organism evidence="1">
    <name type="scientific">Salmonella enterica</name>
    <name type="common">Salmonella choleraesuis</name>
    <dbReference type="NCBI Taxonomy" id="28901"/>
    <lineage>
        <taxon>Bacteria</taxon>
        <taxon>Pseudomonadati</taxon>
        <taxon>Pseudomonadota</taxon>
        <taxon>Gammaproteobacteria</taxon>
        <taxon>Enterobacterales</taxon>
        <taxon>Enterobacteriaceae</taxon>
        <taxon>Salmonella</taxon>
    </lineage>
</organism>
<reference evidence="1" key="2">
    <citation type="submission" date="2020-02" db="EMBL/GenBank/DDBJ databases">
        <authorList>
            <consortium name="NCBI Pathogen Detection Project"/>
        </authorList>
    </citation>
    <scope>NUCLEOTIDE SEQUENCE</scope>
    <source>
        <strain evidence="1">MA.BM_SE06/8</strain>
    </source>
</reference>
<evidence type="ECO:0000313" key="1">
    <source>
        <dbReference type="EMBL" id="HAG4650570.1"/>
    </source>
</evidence>
<gene>
    <name evidence="1" type="ORF">G8382_000379</name>
</gene>
<name>A0A763Z2B3_SALER</name>
<dbReference type="AlphaFoldDB" id="A0A763Z2B3"/>
<sequence length="139" mass="15774">MQNHSDPQDAEFQLLLKSLSGDDTGALLQAISPFLRRGDLNTAEQCILAYLQEKPYKKQYCEAHLPATICNACYMPTINNDSDAWYAWEKTRGWHDELVKALRNHTLATVIRQQQVALKHFYLSTRGDSTSGQSDDKAK</sequence>
<accession>A0A763Z2B3</accession>
<dbReference type="EMBL" id="DAAYKZ010000001">
    <property type="protein sequence ID" value="HAG4650570.1"/>
    <property type="molecule type" value="Genomic_DNA"/>
</dbReference>
<protein>
    <submittedName>
        <fullName evidence="1">Uncharacterized protein</fullName>
    </submittedName>
</protein>
<reference evidence="1" key="1">
    <citation type="journal article" date="2018" name="Genome Biol.">
        <title>SKESA: strategic k-mer extension for scrupulous assemblies.</title>
        <authorList>
            <person name="Souvorov A."/>
            <person name="Agarwala R."/>
            <person name="Lipman D.J."/>
        </authorList>
    </citation>
    <scope>NUCLEOTIDE SEQUENCE</scope>
    <source>
        <strain evidence="1">MA.BM_SE06/8</strain>
    </source>
</reference>
<proteinExistence type="predicted"/>